<keyword evidence="5 8" id="KW-1133">Transmembrane helix</keyword>
<dbReference type="PANTHER" id="PTHR30081:SF8">
    <property type="entry name" value="PROTEIN TRANSLOCASE SUBUNIT SECF"/>
    <property type="match status" value="1"/>
</dbReference>
<evidence type="ECO:0000256" key="4">
    <source>
        <dbReference type="ARBA" id="ARBA00022927"/>
    </source>
</evidence>
<dbReference type="AlphaFoldDB" id="X0TYX2"/>
<dbReference type="Gene3D" id="3.30.70.3220">
    <property type="match status" value="1"/>
</dbReference>
<dbReference type="InterPro" id="IPR022813">
    <property type="entry name" value="SecD/SecF_arch_bac"/>
</dbReference>
<name>X0TYX2_9ZZZZ</name>
<evidence type="ECO:0000256" key="6">
    <source>
        <dbReference type="ARBA" id="ARBA00023010"/>
    </source>
</evidence>
<evidence type="ECO:0000256" key="8">
    <source>
        <dbReference type="SAM" id="Phobius"/>
    </source>
</evidence>
<dbReference type="Pfam" id="PF07549">
    <property type="entry name" value="Sec_GG"/>
    <property type="match status" value="1"/>
</dbReference>
<organism evidence="10">
    <name type="scientific">marine sediment metagenome</name>
    <dbReference type="NCBI Taxonomy" id="412755"/>
    <lineage>
        <taxon>unclassified sequences</taxon>
        <taxon>metagenomes</taxon>
        <taxon>ecological metagenomes</taxon>
    </lineage>
</organism>
<evidence type="ECO:0000256" key="1">
    <source>
        <dbReference type="ARBA" id="ARBA00022448"/>
    </source>
</evidence>
<dbReference type="GO" id="GO:0015031">
    <property type="term" value="P:protein transport"/>
    <property type="evidence" value="ECO:0007669"/>
    <property type="project" value="UniProtKB-KW"/>
</dbReference>
<keyword evidence="3 8" id="KW-0812">Transmembrane</keyword>
<gene>
    <name evidence="10" type="ORF">S01H1_21248</name>
</gene>
<feature type="domain" description="Protein translocase subunit SecDF P1" evidence="9">
    <location>
        <begin position="86"/>
        <end position="141"/>
    </location>
</feature>
<comment type="caution">
    <text evidence="10">The sequence shown here is derived from an EMBL/GenBank/DDBJ whole genome shotgun (WGS) entry which is preliminary data.</text>
</comment>
<accession>X0TYX2</accession>
<evidence type="ECO:0000256" key="5">
    <source>
        <dbReference type="ARBA" id="ARBA00022989"/>
    </source>
</evidence>
<protein>
    <recommendedName>
        <fullName evidence="9">Protein translocase subunit SecDF P1 domain-containing protein</fullName>
    </recommendedName>
</protein>
<evidence type="ECO:0000256" key="2">
    <source>
        <dbReference type="ARBA" id="ARBA00022475"/>
    </source>
</evidence>
<keyword evidence="6" id="KW-0811">Translocation</keyword>
<dbReference type="PANTHER" id="PTHR30081">
    <property type="entry name" value="PROTEIN-EXPORT MEMBRANE PROTEIN SEC"/>
    <property type="match status" value="1"/>
</dbReference>
<keyword evidence="2" id="KW-1003">Cell membrane</keyword>
<dbReference type="InterPro" id="IPR022646">
    <property type="entry name" value="SecD/SecF_CS"/>
</dbReference>
<keyword evidence="7 8" id="KW-0472">Membrane</keyword>
<sequence length="249" mass="26999">MRSRTNWIVLAIVVALTAFSVIVVWPGAPKRYLPDFVPWPEGNGLKVGGFERREMRLGLDLKGGSYLLLEADVSRLPPDTDVGEAMEGVKDILERRVNRFGLSETEITVEGSNRLAVQVPGIDPGEAKELLGKTAQLEFREPVLEEETRNVTCGREDGSQFSVPPAQVNLLDSDGQRTAQCFGADGEVGEVLWQPATGTDSQGAERVLTGGFLRPNAEVIGPPVQVAIEFTGEGSLLFEQITTRLVGIP</sequence>
<dbReference type="Pfam" id="PF21760">
    <property type="entry name" value="SecD_1st"/>
    <property type="match status" value="1"/>
</dbReference>
<evidence type="ECO:0000259" key="9">
    <source>
        <dbReference type="Pfam" id="PF21760"/>
    </source>
</evidence>
<dbReference type="EMBL" id="BARS01011750">
    <property type="protein sequence ID" value="GAF93337.1"/>
    <property type="molecule type" value="Genomic_DNA"/>
</dbReference>
<keyword evidence="4" id="KW-0653">Protein transport</keyword>
<reference evidence="10" key="1">
    <citation type="journal article" date="2014" name="Front. Microbiol.">
        <title>High frequency of phylogenetically diverse reductive dehalogenase-homologous genes in deep subseafloor sedimentary metagenomes.</title>
        <authorList>
            <person name="Kawai M."/>
            <person name="Futagami T."/>
            <person name="Toyoda A."/>
            <person name="Takaki Y."/>
            <person name="Nishi S."/>
            <person name="Hori S."/>
            <person name="Arai W."/>
            <person name="Tsubouchi T."/>
            <person name="Morono Y."/>
            <person name="Uchiyama I."/>
            <person name="Ito T."/>
            <person name="Fujiyama A."/>
            <person name="Inagaki F."/>
            <person name="Takami H."/>
        </authorList>
    </citation>
    <scope>NUCLEOTIDE SEQUENCE</scope>
    <source>
        <strain evidence="10">Expedition CK06-06</strain>
    </source>
</reference>
<dbReference type="InterPro" id="IPR048631">
    <property type="entry name" value="SecD_1st"/>
</dbReference>
<dbReference type="GO" id="GO:0005886">
    <property type="term" value="C:plasma membrane"/>
    <property type="evidence" value="ECO:0007669"/>
    <property type="project" value="TreeGrafter"/>
</dbReference>
<proteinExistence type="predicted"/>
<feature type="transmembrane region" description="Helical" evidence="8">
    <location>
        <begin position="7"/>
        <end position="28"/>
    </location>
</feature>
<keyword evidence="1" id="KW-0813">Transport</keyword>
<evidence type="ECO:0000256" key="3">
    <source>
        <dbReference type="ARBA" id="ARBA00022692"/>
    </source>
</evidence>
<evidence type="ECO:0000256" key="7">
    <source>
        <dbReference type="ARBA" id="ARBA00023136"/>
    </source>
</evidence>
<feature type="non-terminal residue" evidence="10">
    <location>
        <position position="249"/>
    </location>
</feature>
<evidence type="ECO:0000313" key="10">
    <source>
        <dbReference type="EMBL" id="GAF93337.1"/>
    </source>
</evidence>